<dbReference type="KEGG" id="slr:L21SP2_2359"/>
<dbReference type="OrthoDB" id="9795769at2"/>
<evidence type="ECO:0000256" key="14">
    <source>
        <dbReference type="SAM" id="MobiDB-lite"/>
    </source>
</evidence>
<dbReference type="PANTHER" id="PTHR42945">
    <property type="entry name" value="HISTIDINE BIOSYNTHESIS BIFUNCTIONAL PROTEIN"/>
    <property type="match status" value="1"/>
</dbReference>
<dbReference type="PATRIC" id="fig|1307761.3.peg.2351"/>
<keyword evidence="12 16" id="KW-0378">Hydrolase</keyword>
<evidence type="ECO:0000256" key="5">
    <source>
        <dbReference type="ARBA" id="ARBA00007731"/>
    </source>
</evidence>
<keyword evidence="11" id="KW-0028">Amino-acid biosynthesis</keyword>
<comment type="catalytic activity">
    <reaction evidence="1">
        <text>1-(5-phospho-beta-D-ribosyl)-5'-AMP + H2O = 1-(5-phospho-beta-D-ribosyl)-5-[(5-phospho-beta-D-ribosylamino)methylideneamino]imidazole-4-carboxamide</text>
        <dbReference type="Rhea" id="RHEA:20049"/>
        <dbReference type="ChEBI" id="CHEBI:15377"/>
        <dbReference type="ChEBI" id="CHEBI:58435"/>
        <dbReference type="ChEBI" id="CHEBI:59457"/>
        <dbReference type="EC" id="3.5.4.19"/>
    </reaction>
</comment>
<dbReference type="EC" id="3.6.1.31" evidence="7"/>
<evidence type="ECO:0000256" key="6">
    <source>
        <dbReference type="ARBA" id="ARBA00008299"/>
    </source>
</evidence>
<comment type="catalytic activity">
    <reaction evidence="2">
        <text>1-(5-phospho-beta-D-ribosyl)-ATP + H2O = 1-(5-phospho-beta-D-ribosyl)-5'-AMP + diphosphate + H(+)</text>
        <dbReference type="Rhea" id="RHEA:22828"/>
        <dbReference type="ChEBI" id="CHEBI:15377"/>
        <dbReference type="ChEBI" id="CHEBI:15378"/>
        <dbReference type="ChEBI" id="CHEBI:33019"/>
        <dbReference type="ChEBI" id="CHEBI:59457"/>
        <dbReference type="ChEBI" id="CHEBI:73183"/>
        <dbReference type="EC" id="3.6.1.31"/>
    </reaction>
</comment>
<feature type="compositionally biased region" description="Basic and acidic residues" evidence="14">
    <location>
        <begin position="20"/>
        <end position="36"/>
    </location>
</feature>
<keyword evidence="10" id="KW-0963">Cytoplasm</keyword>
<comment type="pathway">
    <text evidence="3">Amino-acid biosynthesis; L-histidine biosynthesis; L-histidine from 5-phospho-alpha-D-ribose 1-diphosphate: step 3/9.</text>
</comment>
<accession>V5WIP8</accession>
<dbReference type="PANTHER" id="PTHR42945:SF9">
    <property type="entry name" value="HISTIDINE BIOSYNTHESIS BIFUNCTIONAL PROTEIN HISIE"/>
    <property type="match status" value="1"/>
</dbReference>
<evidence type="ECO:0000313" key="17">
    <source>
        <dbReference type="Proteomes" id="UP000018680"/>
    </source>
</evidence>
<dbReference type="HOGENOM" id="CLU_1414282_0_0_12"/>
<dbReference type="FunFam" id="3.10.20.810:FF:000001">
    <property type="entry name" value="Histidine biosynthesis bifunctional protein HisIE"/>
    <property type="match status" value="1"/>
</dbReference>
<dbReference type="Proteomes" id="UP000018680">
    <property type="component" value="Chromosome"/>
</dbReference>
<evidence type="ECO:0000256" key="1">
    <source>
        <dbReference type="ARBA" id="ARBA00000024"/>
    </source>
</evidence>
<keyword evidence="13" id="KW-0368">Histidine biosynthesis</keyword>
<evidence type="ECO:0000256" key="4">
    <source>
        <dbReference type="ARBA" id="ARBA00005204"/>
    </source>
</evidence>
<name>V5WIP8_9SPIO</name>
<comment type="pathway">
    <text evidence="4">Amino-acid biosynthesis; L-histidine biosynthesis; L-histidine from 5-phospho-alpha-D-ribose 1-diphosphate: step 2/9.</text>
</comment>
<dbReference type="InterPro" id="IPR002496">
    <property type="entry name" value="PRib_AMP_CycHydrolase_dom"/>
</dbReference>
<dbReference type="eggNOG" id="COG0139">
    <property type="taxonomic scope" value="Bacteria"/>
</dbReference>
<dbReference type="STRING" id="1307761.L21SP2_2359"/>
<dbReference type="EMBL" id="CP006939">
    <property type="protein sequence ID" value="AHC15712.1"/>
    <property type="molecule type" value="Genomic_DNA"/>
</dbReference>
<feature type="region of interest" description="Disordered" evidence="14">
    <location>
        <begin position="1"/>
        <end position="36"/>
    </location>
</feature>
<evidence type="ECO:0000259" key="15">
    <source>
        <dbReference type="Pfam" id="PF01502"/>
    </source>
</evidence>
<evidence type="ECO:0000256" key="2">
    <source>
        <dbReference type="ARBA" id="ARBA00001460"/>
    </source>
</evidence>
<reference evidence="16 17" key="1">
    <citation type="journal article" date="2015" name="Stand. Genomic Sci.">
        <title>Complete genome sequence and description of Salinispira pacifica gen. nov., sp. nov., a novel spirochaete isolated form a hypersaline microbial mat.</title>
        <authorList>
            <person name="Ben Hania W."/>
            <person name="Joseph M."/>
            <person name="Schumann P."/>
            <person name="Bunk B."/>
            <person name="Fiebig A."/>
            <person name="Sproer C."/>
            <person name="Klenk H.P."/>
            <person name="Fardeau M.L."/>
            <person name="Spring S."/>
        </authorList>
    </citation>
    <scope>NUCLEOTIDE SEQUENCE [LARGE SCALE GENOMIC DNA]</scope>
    <source>
        <strain evidence="16 17">L21-RPul-D2</strain>
    </source>
</reference>
<dbReference type="EC" id="3.5.4.19" evidence="8"/>
<dbReference type="GO" id="GO:0004635">
    <property type="term" value="F:phosphoribosyl-AMP cyclohydrolase activity"/>
    <property type="evidence" value="ECO:0007669"/>
    <property type="project" value="UniProtKB-EC"/>
</dbReference>
<proteinExistence type="inferred from homology"/>
<comment type="similarity">
    <text evidence="6">In the N-terminal section; belongs to the PRA-CH family.</text>
</comment>
<gene>
    <name evidence="16" type="ORF">L21SP2_2359</name>
</gene>
<sequence>MKEDQLKSPQASRPTPSDPKPSDLEEGREFHPDFPKRGGLLPCIVQDAGSREVLMLGYVTPEALEKTISTGLATFYSTSRKKLWTKGEESGNIMKVGEIRTDCDQDALIYLVEPDGDGACHTRDPQSGKHRYSCFYRRLSDADNTDNIDNTGRSDNTEKGGMETRDLRPGENRKSLEDRPAVKLEFIRRPSR</sequence>
<evidence type="ECO:0000256" key="8">
    <source>
        <dbReference type="ARBA" id="ARBA00012721"/>
    </source>
</evidence>
<dbReference type="Pfam" id="PF01502">
    <property type="entry name" value="PRA-CH"/>
    <property type="match status" value="1"/>
</dbReference>
<evidence type="ECO:0000256" key="3">
    <source>
        <dbReference type="ARBA" id="ARBA00005169"/>
    </source>
</evidence>
<evidence type="ECO:0000256" key="12">
    <source>
        <dbReference type="ARBA" id="ARBA00022801"/>
    </source>
</evidence>
<keyword evidence="17" id="KW-1185">Reference proteome</keyword>
<dbReference type="SUPFAM" id="SSF141734">
    <property type="entry name" value="HisI-like"/>
    <property type="match status" value="1"/>
</dbReference>
<protein>
    <recommendedName>
        <fullName evidence="9">Histidine biosynthesis bifunctional protein HisIE</fullName>
        <ecNumber evidence="8">3.5.4.19</ecNumber>
        <ecNumber evidence="7">3.6.1.31</ecNumber>
    </recommendedName>
</protein>
<dbReference type="GO" id="GO:0000105">
    <property type="term" value="P:L-histidine biosynthetic process"/>
    <property type="evidence" value="ECO:0007669"/>
    <property type="project" value="UniProtKB-UniPathway"/>
</dbReference>
<feature type="region of interest" description="Disordered" evidence="14">
    <location>
        <begin position="145"/>
        <end position="192"/>
    </location>
</feature>
<feature type="domain" description="Phosphoribosyl-AMP cyclohydrolase" evidence="15">
    <location>
        <begin position="55"/>
        <end position="136"/>
    </location>
</feature>
<evidence type="ECO:0000256" key="13">
    <source>
        <dbReference type="ARBA" id="ARBA00023102"/>
    </source>
</evidence>
<dbReference type="AlphaFoldDB" id="V5WIP8"/>
<organism evidence="16 17">
    <name type="scientific">Salinispira pacifica</name>
    <dbReference type="NCBI Taxonomy" id="1307761"/>
    <lineage>
        <taxon>Bacteria</taxon>
        <taxon>Pseudomonadati</taxon>
        <taxon>Spirochaetota</taxon>
        <taxon>Spirochaetia</taxon>
        <taxon>Spirochaetales</taxon>
        <taxon>Spirochaetaceae</taxon>
        <taxon>Salinispira</taxon>
    </lineage>
</organism>
<evidence type="ECO:0000313" key="16">
    <source>
        <dbReference type="EMBL" id="AHC15712.1"/>
    </source>
</evidence>
<dbReference type="Gene3D" id="3.10.20.810">
    <property type="entry name" value="Phosphoribosyl-AMP cyclohydrolase"/>
    <property type="match status" value="1"/>
</dbReference>
<feature type="compositionally biased region" description="Polar residues" evidence="14">
    <location>
        <begin position="145"/>
        <end position="154"/>
    </location>
</feature>
<comment type="similarity">
    <text evidence="5">In the C-terminal section; belongs to the PRA-PH family.</text>
</comment>
<evidence type="ECO:0000256" key="10">
    <source>
        <dbReference type="ARBA" id="ARBA00022490"/>
    </source>
</evidence>
<evidence type="ECO:0000256" key="7">
    <source>
        <dbReference type="ARBA" id="ARBA00012414"/>
    </source>
</evidence>
<evidence type="ECO:0000256" key="9">
    <source>
        <dbReference type="ARBA" id="ARBA00017720"/>
    </source>
</evidence>
<dbReference type="RefSeq" id="WP_024268616.1">
    <property type="nucleotide sequence ID" value="NC_023035.1"/>
</dbReference>
<feature type="compositionally biased region" description="Basic and acidic residues" evidence="14">
    <location>
        <begin position="155"/>
        <end position="192"/>
    </location>
</feature>
<dbReference type="GO" id="GO:0004636">
    <property type="term" value="F:phosphoribosyl-ATP diphosphatase activity"/>
    <property type="evidence" value="ECO:0007669"/>
    <property type="project" value="UniProtKB-EC"/>
</dbReference>
<dbReference type="UniPathway" id="UPA00031">
    <property type="reaction ID" value="UER00008"/>
</dbReference>
<dbReference type="InterPro" id="IPR038019">
    <property type="entry name" value="PRib_AMP_CycHydrolase_sf"/>
</dbReference>
<evidence type="ECO:0000256" key="11">
    <source>
        <dbReference type="ARBA" id="ARBA00022605"/>
    </source>
</evidence>